<organism evidence="1 2">
    <name type="scientific">candidate division WWE3 bacterium GW2011_GWB1_41_6</name>
    <dbReference type="NCBI Taxonomy" id="1619112"/>
    <lineage>
        <taxon>Bacteria</taxon>
        <taxon>Katanobacteria</taxon>
    </lineage>
</organism>
<protein>
    <submittedName>
        <fullName evidence="1">Uncharacterized protein</fullName>
    </submittedName>
</protein>
<evidence type="ECO:0000313" key="1">
    <source>
        <dbReference type="EMBL" id="KKS17625.1"/>
    </source>
</evidence>
<accession>A0A0G0WY25</accession>
<gene>
    <name evidence="1" type="ORF">UU72_C0001G0109</name>
</gene>
<proteinExistence type="predicted"/>
<reference evidence="1 2" key="1">
    <citation type="journal article" date="2015" name="Nature">
        <title>rRNA introns, odd ribosomes, and small enigmatic genomes across a large radiation of phyla.</title>
        <authorList>
            <person name="Brown C.T."/>
            <person name="Hug L.A."/>
            <person name="Thomas B.C."/>
            <person name="Sharon I."/>
            <person name="Castelle C.J."/>
            <person name="Singh A."/>
            <person name="Wilkins M.J."/>
            <person name="Williams K.H."/>
            <person name="Banfield J.F."/>
        </authorList>
    </citation>
    <scope>NUCLEOTIDE SEQUENCE [LARGE SCALE GENOMIC DNA]</scope>
</reference>
<comment type="caution">
    <text evidence="1">The sequence shown here is derived from an EMBL/GenBank/DDBJ whole genome shotgun (WGS) entry which is preliminary data.</text>
</comment>
<sequence length="188" mass="21167">MNKKRSFILIFLVVPFILVVYALQSPFQLLNTVSFAKAAAEHPFSPVSDKPVVVPLAEAFSAHASDPFCDKIEDGITSTSRTVRCLFDIGGDVIVVDYDEWVSEETWKNIIYGMRKKGKILQGGKWESGAEISGNHGPYIAWLTENNKVAVMWGVYEQRLTGILYWYDDSTDDAVAWFIEQTSTHRVP</sequence>
<dbReference type="EMBL" id="LCBS01000001">
    <property type="protein sequence ID" value="KKS17625.1"/>
    <property type="molecule type" value="Genomic_DNA"/>
</dbReference>
<dbReference type="AlphaFoldDB" id="A0A0G0WY25"/>
<dbReference type="Proteomes" id="UP000034163">
    <property type="component" value="Unassembled WGS sequence"/>
</dbReference>
<name>A0A0G0WY25_UNCKA</name>
<evidence type="ECO:0000313" key="2">
    <source>
        <dbReference type="Proteomes" id="UP000034163"/>
    </source>
</evidence>